<dbReference type="Gene3D" id="3.40.50.200">
    <property type="entry name" value="Peptidase S8/S53 domain"/>
    <property type="match status" value="1"/>
</dbReference>
<evidence type="ECO:0000256" key="5">
    <source>
        <dbReference type="PIRSR" id="PIRSR615500-1"/>
    </source>
</evidence>
<dbReference type="PROSITE" id="PS51318">
    <property type="entry name" value="TAT"/>
    <property type="match status" value="1"/>
</dbReference>
<dbReference type="SUPFAM" id="SSF52743">
    <property type="entry name" value="Subtilisin-like"/>
    <property type="match status" value="1"/>
</dbReference>
<dbReference type="InterPro" id="IPR022398">
    <property type="entry name" value="Peptidase_S8_His-AS"/>
</dbReference>
<dbReference type="InterPro" id="IPR006311">
    <property type="entry name" value="TAT_signal"/>
</dbReference>
<name>A0A8U0HV08_9EURY</name>
<dbReference type="PROSITE" id="PS00138">
    <property type="entry name" value="SUBTILASE_SER"/>
    <property type="match status" value="1"/>
</dbReference>
<evidence type="ECO:0000256" key="3">
    <source>
        <dbReference type="ARBA" id="ARBA00022801"/>
    </source>
</evidence>
<protein>
    <submittedName>
        <fullName evidence="8">S8 family serine peptidase</fullName>
    </submittedName>
</protein>
<dbReference type="GO" id="GO:0006508">
    <property type="term" value="P:proteolysis"/>
    <property type="evidence" value="ECO:0007669"/>
    <property type="project" value="UniProtKB-KW"/>
</dbReference>
<keyword evidence="3 6" id="KW-0378">Hydrolase</keyword>
<dbReference type="PROSITE" id="PS00137">
    <property type="entry name" value="SUBTILASE_HIS"/>
    <property type="match status" value="1"/>
</dbReference>
<dbReference type="PRINTS" id="PR00723">
    <property type="entry name" value="SUBTILISIN"/>
</dbReference>
<evidence type="ECO:0000313" key="9">
    <source>
        <dbReference type="Proteomes" id="UP000830729"/>
    </source>
</evidence>
<organism evidence="8 9">
    <name type="scientific">Halorussus limi</name>
    <dbReference type="NCBI Taxonomy" id="2938695"/>
    <lineage>
        <taxon>Archaea</taxon>
        <taxon>Methanobacteriati</taxon>
        <taxon>Methanobacteriota</taxon>
        <taxon>Stenosarchaea group</taxon>
        <taxon>Halobacteria</taxon>
        <taxon>Halobacteriales</taxon>
        <taxon>Haladaptataceae</taxon>
        <taxon>Halorussus</taxon>
    </lineage>
</organism>
<dbReference type="PANTHER" id="PTHR43806">
    <property type="entry name" value="PEPTIDASE S8"/>
    <property type="match status" value="1"/>
</dbReference>
<comment type="similarity">
    <text evidence="1 6">Belongs to the peptidase S8 family.</text>
</comment>
<keyword evidence="2 6" id="KW-0645">Protease</keyword>
<evidence type="ECO:0000256" key="6">
    <source>
        <dbReference type="PROSITE-ProRule" id="PRU01240"/>
    </source>
</evidence>
<dbReference type="InterPro" id="IPR023828">
    <property type="entry name" value="Peptidase_S8_Ser-AS"/>
</dbReference>
<reference evidence="8 9" key="1">
    <citation type="submission" date="2022-04" db="EMBL/GenBank/DDBJ databases">
        <title>Diverse halophilic archaea isolated from saline environments.</title>
        <authorList>
            <person name="Cui H.-L."/>
        </authorList>
    </citation>
    <scope>NUCLEOTIDE SEQUENCE [LARGE SCALE GENOMIC DNA]</scope>
    <source>
        <strain evidence="8 9">XZYJT49</strain>
    </source>
</reference>
<dbReference type="AlphaFoldDB" id="A0A8U0HV08"/>
<dbReference type="InterPro" id="IPR050131">
    <property type="entry name" value="Peptidase_S8_subtilisin-like"/>
</dbReference>
<evidence type="ECO:0000256" key="4">
    <source>
        <dbReference type="ARBA" id="ARBA00022825"/>
    </source>
</evidence>
<feature type="active site" description="Charge relay system" evidence="5 6">
    <location>
        <position position="391"/>
    </location>
</feature>
<dbReference type="InterPro" id="IPR000209">
    <property type="entry name" value="Peptidase_S8/S53_dom"/>
</dbReference>
<evidence type="ECO:0000256" key="2">
    <source>
        <dbReference type="ARBA" id="ARBA00022670"/>
    </source>
</evidence>
<gene>
    <name evidence="8" type="ORF">M0R89_00300</name>
</gene>
<sequence>MVDKTNRRSILKGAGAALGGLALPTATVSAKAAKKRYIVDLRSASEGVLDGLNVVHDLSQIDLAVVEAEKAQAEGAAFSKDVEMEFDFAAAEDNGNGDEPGPHRLSQLQWDKQSQGVSGVHGRTRGEGTRVAVLDSGAIPNHPDLEGPLNTDLSRNFTGDGGDFTPWYNDHGTHVAGIIAGDDSNDEGVVGTAPGTELVALRVFTGPFAFFGDIIAAMTYAGDIEADVANMSLGAYPLPDTKENRLLKDSIERATEYAASQGTLMVAAAGNSGANLDADGDVLNLPSAADNVMSVSATGPVGYRWDDKGNGKFVRNYRAAFNKLDEAPTDPAPYTNYGSEAIDLSAQGGNYDTEAKGGDGNWQYDMVLSTVFEWGDDGSMVPSYGWKAGTSMASPQVSAAAALVKSANPDATPAEVREHLEATARDVGSPKYHGEGHLDVEAALSESI</sequence>
<dbReference type="GO" id="GO:0004252">
    <property type="term" value="F:serine-type endopeptidase activity"/>
    <property type="evidence" value="ECO:0007669"/>
    <property type="project" value="UniProtKB-UniRule"/>
</dbReference>
<dbReference type="Proteomes" id="UP000830729">
    <property type="component" value="Chromosome"/>
</dbReference>
<dbReference type="InterPro" id="IPR015500">
    <property type="entry name" value="Peptidase_S8_subtilisin-rel"/>
</dbReference>
<feature type="active site" description="Charge relay system" evidence="5 6">
    <location>
        <position position="171"/>
    </location>
</feature>
<feature type="domain" description="Peptidase S8/S53" evidence="7">
    <location>
        <begin position="126"/>
        <end position="430"/>
    </location>
</feature>
<keyword evidence="4 6" id="KW-0720">Serine protease</keyword>
<evidence type="ECO:0000313" key="8">
    <source>
        <dbReference type="EMBL" id="UPV74526.1"/>
    </source>
</evidence>
<dbReference type="RefSeq" id="WP_248650571.1">
    <property type="nucleotide sequence ID" value="NZ_CP096659.1"/>
</dbReference>
<dbReference type="EMBL" id="CP096659">
    <property type="protein sequence ID" value="UPV74526.1"/>
    <property type="molecule type" value="Genomic_DNA"/>
</dbReference>
<dbReference type="GeneID" id="72183593"/>
<dbReference type="PANTHER" id="PTHR43806:SF11">
    <property type="entry name" value="CEREVISIN-RELATED"/>
    <property type="match status" value="1"/>
</dbReference>
<keyword evidence="9" id="KW-1185">Reference proteome</keyword>
<dbReference type="Pfam" id="PF00082">
    <property type="entry name" value="Peptidase_S8"/>
    <property type="match status" value="1"/>
</dbReference>
<dbReference type="PROSITE" id="PS51892">
    <property type="entry name" value="SUBTILASE"/>
    <property type="match status" value="1"/>
</dbReference>
<evidence type="ECO:0000259" key="7">
    <source>
        <dbReference type="Pfam" id="PF00082"/>
    </source>
</evidence>
<evidence type="ECO:0000256" key="1">
    <source>
        <dbReference type="ARBA" id="ARBA00011073"/>
    </source>
</evidence>
<dbReference type="KEGG" id="halx:M0R89_00300"/>
<feature type="active site" description="Charge relay system" evidence="5 6">
    <location>
        <position position="135"/>
    </location>
</feature>
<accession>A0A8U0HV08</accession>
<dbReference type="InterPro" id="IPR036852">
    <property type="entry name" value="Peptidase_S8/S53_dom_sf"/>
</dbReference>
<proteinExistence type="inferred from homology"/>